<protein>
    <recommendedName>
        <fullName evidence="4">DUF5709 domain-containing protein</fullName>
    </recommendedName>
</protein>
<dbReference type="Proteomes" id="UP000681340">
    <property type="component" value="Unassembled WGS sequence"/>
</dbReference>
<accession>A0A919VNL3</accession>
<gene>
    <name evidence="2" type="ORF">Aau02nite_39940</name>
</gene>
<evidence type="ECO:0000313" key="3">
    <source>
        <dbReference type="Proteomes" id="UP000681340"/>
    </source>
</evidence>
<proteinExistence type="predicted"/>
<organism evidence="2 3">
    <name type="scientific">Actinoplanes auranticolor</name>
    <dbReference type="NCBI Taxonomy" id="47988"/>
    <lineage>
        <taxon>Bacteria</taxon>
        <taxon>Bacillati</taxon>
        <taxon>Actinomycetota</taxon>
        <taxon>Actinomycetes</taxon>
        <taxon>Micromonosporales</taxon>
        <taxon>Micromonosporaceae</taxon>
        <taxon>Actinoplanes</taxon>
    </lineage>
</organism>
<name>A0A919VNL3_9ACTN</name>
<evidence type="ECO:0000313" key="2">
    <source>
        <dbReference type="EMBL" id="GIM70212.1"/>
    </source>
</evidence>
<feature type="region of interest" description="Disordered" evidence="1">
    <location>
        <begin position="1"/>
        <end position="84"/>
    </location>
</feature>
<keyword evidence="3" id="KW-1185">Reference proteome</keyword>
<dbReference type="EMBL" id="BOQL01000030">
    <property type="protein sequence ID" value="GIM70212.1"/>
    <property type="molecule type" value="Genomic_DNA"/>
</dbReference>
<feature type="compositionally biased region" description="Acidic residues" evidence="1">
    <location>
        <begin position="45"/>
        <end position="61"/>
    </location>
</feature>
<dbReference type="AlphaFoldDB" id="A0A919VNL3"/>
<evidence type="ECO:0008006" key="4">
    <source>
        <dbReference type="Google" id="ProtNLM"/>
    </source>
</evidence>
<comment type="caution">
    <text evidence="2">The sequence shown here is derived from an EMBL/GenBank/DDBJ whole genome shotgun (WGS) entry which is preliminary data.</text>
</comment>
<reference evidence="2" key="1">
    <citation type="submission" date="2021-03" db="EMBL/GenBank/DDBJ databases">
        <title>Whole genome shotgun sequence of Actinoplanes auranticolor NBRC 12245.</title>
        <authorList>
            <person name="Komaki H."/>
            <person name="Tamura T."/>
        </authorList>
    </citation>
    <scope>NUCLEOTIDE SEQUENCE</scope>
    <source>
        <strain evidence="2">NBRC 12245</strain>
    </source>
</reference>
<evidence type="ECO:0000256" key="1">
    <source>
        <dbReference type="SAM" id="MobiDB-lite"/>
    </source>
</evidence>
<sequence>MAGGNAAGMTDHVTDRNDTDEPDGTPAHAASMRPPGENLTGGPDDGVDFGADDDPEADANDAEVRRAGYDVDAVAGDTAAVRPE</sequence>
<feature type="compositionally biased region" description="Low complexity" evidence="1">
    <location>
        <begin position="70"/>
        <end position="84"/>
    </location>
</feature>